<name>A0A6H2C4E2_DOLFA</name>
<evidence type="ECO:0000259" key="2">
    <source>
        <dbReference type="PROSITE" id="PS50110"/>
    </source>
</evidence>
<dbReference type="SMART" id="SM00448">
    <property type="entry name" value="REC"/>
    <property type="match status" value="1"/>
</dbReference>
<dbReference type="KEGG" id="dfs:HGD76_19765"/>
<dbReference type="InterPro" id="IPR011006">
    <property type="entry name" value="CheY-like_superfamily"/>
</dbReference>
<dbReference type="EMBL" id="CP051206">
    <property type="protein sequence ID" value="QJB46076.1"/>
    <property type="molecule type" value="Genomic_DNA"/>
</dbReference>
<dbReference type="SUPFAM" id="SSF52172">
    <property type="entry name" value="CheY-like"/>
    <property type="match status" value="1"/>
</dbReference>
<dbReference type="InterPro" id="IPR052048">
    <property type="entry name" value="ST_Response_Regulator"/>
</dbReference>
<dbReference type="PANTHER" id="PTHR43228:SF1">
    <property type="entry name" value="TWO-COMPONENT RESPONSE REGULATOR ARR22"/>
    <property type="match status" value="1"/>
</dbReference>
<proteinExistence type="predicted"/>
<reference evidence="3 4" key="1">
    <citation type="submission" date="2020-04" db="EMBL/GenBank/DDBJ databases">
        <title>Genome-Wide Identification of 5-Methylcytosine Sites in Bacterial Genomes By High-Throughput Sequencing of MspJI Restriction Fragments.</title>
        <authorList>
            <person name="Wu V."/>
        </authorList>
    </citation>
    <scope>NUCLEOTIDE SEQUENCE [LARGE SCALE GENOMIC DNA]</scope>
    <source>
        <strain evidence="3 4">CCAP 1403/13f</strain>
    </source>
</reference>
<dbReference type="Proteomes" id="UP000502433">
    <property type="component" value="Chromosome"/>
</dbReference>
<evidence type="ECO:0000313" key="3">
    <source>
        <dbReference type="EMBL" id="QJB46076.1"/>
    </source>
</evidence>
<dbReference type="RefSeq" id="WP_015078036.1">
    <property type="nucleotide sequence ID" value="NZ_CP051206.1"/>
</dbReference>
<accession>A0A6H2C4E2</accession>
<keyword evidence="1" id="KW-0597">Phosphoprotein</keyword>
<protein>
    <submittedName>
        <fullName evidence="3">Response regulator transcription factor</fullName>
    </submittedName>
</protein>
<sequence length="144" mass="16316">MLMLSRESSNLRVLIVDDHELTRLSLQLVFSVQENIQVVGLASNGQEAIEIVQCYQPDVIILDLQMPIMDGWSASHYIKAISPNTQILAYSSVDEVSFGKNKTRHNFDKVCKKDIPTKELIALVRELGNRHRYSSFPEEILNSA</sequence>
<dbReference type="CDD" id="cd17535">
    <property type="entry name" value="REC_NarL-like"/>
    <property type="match status" value="1"/>
</dbReference>
<dbReference type="Pfam" id="PF00072">
    <property type="entry name" value="Response_reg"/>
    <property type="match status" value="1"/>
</dbReference>
<evidence type="ECO:0000256" key="1">
    <source>
        <dbReference type="PROSITE-ProRule" id="PRU00169"/>
    </source>
</evidence>
<dbReference type="PANTHER" id="PTHR43228">
    <property type="entry name" value="TWO-COMPONENT RESPONSE REGULATOR"/>
    <property type="match status" value="1"/>
</dbReference>
<feature type="domain" description="Response regulatory" evidence="2">
    <location>
        <begin position="12"/>
        <end position="128"/>
    </location>
</feature>
<reference evidence="3 4" key="2">
    <citation type="submission" date="2020-04" db="EMBL/GenBank/DDBJ databases">
        <authorList>
            <person name="Fomenkov A."/>
            <person name="Anton B.P."/>
            <person name="Roberts R.J."/>
        </authorList>
    </citation>
    <scope>NUCLEOTIDE SEQUENCE [LARGE SCALE GENOMIC DNA]</scope>
    <source>
        <strain evidence="3 4">CCAP 1403/13f</strain>
    </source>
</reference>
<feature type="modified residue" description="4-aspartylphosphate" evidence="1">
    <location>
        <position position="63"/>
    </location>
</feature>
<dbReference type="Gene3D" id="3.40.50.2300">
    <property type="match status" value="1"/>
</dbReference>
<dbReference type="PROSITE" id="PS50110">
    <property type="entry name" value="RESPONSE_REGULATORY"/>
    <property type="match status" value="1"/>
</dbReference>
<evidence type="ECO:0000313" key="4">
    <source>
        <dbReference type="Proteomes" id="UP000502433"/>
    </source>
</evidence>
<gene>
    <name evidence="3" type="ORF">HGD76_19765</name>
</gene>
<dbReference type="AlphaFoldDB" id="A0A6H2C4E2"/>
<dbReference type="InterPro" id="IPR058245">
    <property type="entry name" value="NreC/VraR/RcsB-like_REC"/>
</dbReference>
<dbReference type="GO" id="GO:0000160">
    <property type="term" value="P:phosphorelay signal transduction system"/>
    <property type="evidence" value="ECO:0007669"/>
    <property type="project" value="InterPro"/>
</dbReference>
<organism evidence="3 4">
    <name type="scientific">Dolichospermum flos-aquae CCAP 1403/13F</name>
    <dbReference type="NCBI Taxonomy" id="315271"/>
    <lineage>
        <taxon>Bacteria</taxon>
        <taxon>Bacillati</taxon>
        <taxon>Cyanobacteriota</taxon>
        <taxon>Cyanophyceae</taxon>
        <taxon>Nostocales</taxon>
        <taxon>Aphanizomenonaceae</taxon>
        <taxon>Dolichospermum</taxon>
    </lineage>
</organism>
<dbReference type="InterPro" id="IPR001789">
    <property type="entry name" value="Sig_transdc_resp-reg_receiver"/>
</dbReference>